<keyword evidence="1" id="KW-0227">DNA damage</keyword>
<evidence type="ECO:0000256" key="2">
    <source>
        <dbReference type="ARBA" id="ARBA00022801"/>
    </source>
</evidence>
<protein>
    <submittedName>
        <fullName evidence="6">Uracil DNA N-glycosylase Thp1</fullName>
        <ecNumber evidence="6">3.2.2.29</ecNumber>
    </submittedName>
</protein>
<keyword evidence="3" id="KW-0234">DNA repair</keyword>
<dbReference type="GO" id="GO:0006285">
    <property type="term" value="P:base-excision repair, AP site formation"/>
    <property type="evidence" value="ECO:0007669"/>
    <property type="project" value="InterPro"/>
</dbReference>
<feature type="domain" description="Uracil-DNA glycosylase-like" evidence="5">
    <location>
        <begin position="138"/>
        <end position="310"/>
    </location>
</feature>
<sequence length="342" mass="38231">MSMSEDDALDIDQRPGTSSTFKARLAQFSYTPELNSSTVAMPPRTRKGAAAALQAVKLNGAEEKISDNENGSEAHMADDRNAAEPTSPPKSNTATTKRKRTTKSNLSSTPKKPRLSSSLTPSTHPTTPENNLKDSLRPNLILVSIGLNPGIQTGRTGHAYSHPTNRYWPTLHASGITPVLHKPSETHDLMDMYGLGHTNIITSIASRDGSTLTTADYMSGAAALDAKIRRFRPEAVAIVGKGIWLEWIRYKKGRKFNVKRDGFEYGWQDPELWIGRKEGEWEGARTFVTTTTSGASTSHSKEERVAIWRPLGEWFEPRREEWMKRRREEKEEVVNKEEEQIV</sequence>
<organism evidence="6 7">
    <name type="scientific">Knufia fluminis</name>
    <dbReference type="NCBI Taxonomy" id="191047"/>
    <lineage>
        <taxon>Eukaryota</taxon>
        <taxon>Fungi</taxon>
        <taxon>Dikarya</taxon>
        <taxon>Ascomycota</taxon>
        <taxon>Pezizomycotina</taxon>
        <taxon>Eurotiomycetes</taxon>
        <taxon>Chaetothyriomycetidae</taxon>
        <taxon>Chaetothyriales</taxon>
        <taxon>Trichomeriaceae</taxon>
        <taxon>Knufia</taxon>
    </lineage>
</organism>
<accession>A0AAN8EPZ2</accession>
<comment type="caution">
    <text evidence="6">The sequence shown here is derived from an EMBL/GenBank/DDBJ whole genome shotgun (WGS) entry which is preliminary data.</text>
</comment>
<dbReference type="PANTHER" id="PTHR12159">
    <property type="entry name" value="G/T AND G/U MISMATCH-SPECIFIC DNA GLYCOSYLASE"/>
    <property type="match status" value="1"/>
</dbReference>
<dbReference type="EC" id="3.2.2.29" evidence="6"/>
<dbReference type="PANTHER" id="PTHR12159:SF9">
    <property type="entry name" value="G_T MISMATCH-SPECIFIC THYMINE DNA GLYCOSYLASE"/>
    <property type="match status" value="1"/>
</dbReference>
<feature type="compositionally biased region" description="Low complexity" evidence="4">
    <location>
        <begin position="103"/>
        <end position="128"/>
    </location>
</feature>
<evidence type="ECO:0000256" key="1">
    <source>
        <dbReference type="ARBA" id="ARBA00022763"/>
    </source>
</evidence>
<dbReference type="AlphaFoldDB" id="A0AAN8EPZ2"/>
<dbReference type="Gene3D" id="3.40.470.10">
    <property type="entry name" value="Uracil-DNA glycosylase-like domain"/>
    <property type="match status" value="1"/>
</dbReference>
<dbReference type="CDD" id="cd10028">
    <property type="entry name" value="UDG-F2_TDG_MUG"/>
    <property type="match status" value="1"/>
</dbReference>
<dbReference type="Proteomes" id="UP001316803">
    <property type="component" value="Unassembled WGS sequence"/>
</dbReference>
<keyword evidence="6" id="KW-0326">Glycosidase</keyword>
<proteinExistence type="predicted"/>
<keyword evidence="2 6" id="KW-0378">Hydrolase</keyword>
<evidence type="ECO:0000256" key="4">
    <source>
        <dbReference type="SAM" id="MobiDB-lite"/>
    </source>
</evidence>
<evidence type="ECO:0000313" key="6">
    <source>
        <dbReference type="EMBL" id="KAK5951496.1"/>
    </source>
</evidence>
<evidence type="ECO:0000313" key="7">
    <source>
        <dbReference type="Proteomes" id="UP001316803"/>
    </source>
</evidence>
<feature type="region of interest" description="Disordered" evidence="4">
    <location>
        <begin position="1"/>
        <end position="23"/>
    </location>
</feature>
<dbReference type="GO" id="GO:0141016">
    <property type="term" value="F:G/T mismatch-specific thymine-DNA glycosylase activity"/>
    <property type="evidence" value="ECO:0007669"/>
    <property type="project" value="UniProtKB-EC"/>
</dbReference>
<reference evidence="6 7" key="1">
    <citation type="submission" date="2022-12" db="EMBL/GenBank/DDBJ databases">
        <title>Genomic features and morphological characterization of a novel Knufia sp. strain isolated from spacecraft assembly facility.</title>
        <authorList>
            <person name="Teixeira M."/>
            <person name="Chander A.M."/>
            <person name="Stajich J.E."/>
            <person name="Venkateswaran K."/>
        </authorList>
    </citation>
    <scope>NUCLEOTIDE SEQUENCE [LARGE SCALE GENOMIC DNA]</scope>
    <source>
        <strain evidence="6 7">FJI-L2-BK-P2</strain>
    </source>
</reference>
<feature type="compositionally biased region" description="Acidic residues" evidence="4">
    <location>
        <begin position="1"/>
        <end position="10"/>
    </location>
</feature>
<evidence type="ECO:0000256" key="3">
    <source>
        <dbReference type="ARBA" id="ARBA00023204"/>
    </source>
</evidence>
<gene>
    <name evidence="6" type="primary">thp1</name>
    <name evidence="6" type="ORF">OHC33_007552</name>
</gene>
<dbReference type="Pfam" id="PF03167">
    <property type="entry name" value="UDG"/>
    <property type="match status" value="1"/>
</dbReference>
<dbReference type="InterPro" id="IPR036895">
    <property type="entry name" value="Uracil-DNA_glycosylase-like_sf"/>
</dbReference>
<dbReference type="InterPro" id="IPR015637">
    <property type="entry name" value="MUG/TDG"/>
</dbReference>
<feature type="region of interest" description="Disordered" evidence="4">
    <location>
        <begin position="60"/>
        <end position="135"/>
    </location>
</feature>
<name>A0AAN8EPZ2_9EURO</name>
<dbReference type="GO" id="GO:0004844">
    <property type="term" value="F:uracil DNA N-glycosylase activity"/>
    <property type="evidence" value="ECO:0007669"/>
    <property type="project" value="TreeGrafter"/>
</dbReference>
<evidence type="ECO:0000259" key="5">
    <source>
        <dbReference type="Pfam" id="PF03167"/>
    </source>
</evidence>
<dbReference type="SUPFAM" id="SSF52141">
    <property type="entry name" value="Uracil-DNA glycosylase-like"/>
    <property type="match status" value="1"/>
</dbReference>
<dbReference type="InterPro" id="IPR005122">
    <property type="entry name" value="Uracil-DNA_glycosylase-like"/>
</dbReference>
<keyword evidence="7" id="KW-1185">Reference proteome</keyword>
<dbReference type="EMBL" id="JAKLMC020000020">
    <property type="protein sequence ID" value="KAK5951496.1"/>
    <property type="molecule type" value="Genomic_DNA"/>
</dbReference>